<keyword evidence="3 7" id="KW-0812">Transmembrane</keyword>
<feature type="transmembrane region" description="Helical" evidence="7">
    <location>
        <begin position="199"/>
        <end position="224"/>
    </location>
</feature>
<keyword evidence="5 7" id="KW-1133">Transmembrane helix</keyword>
<dbReference type="Pfam" id="PF02990">
    <property type="entry name" value="EMP70"/>
    <property type="match status" value="1"/>
</dbReference>
<evidence type="ECO:0000256" key="7">
    <source>
        <dbReference type="RuleBase" id="RU363079"/>
    </source>
</evidence>
<dbReference type="InterPro" id="IPR004240">
    <property type="entry name" value="EMP70"/>
</dbReference>
<evidence type="ECO:0000256" key="1">
    <source>
        <dbReference type="ARBA" id="ARBA00004141"/>
    </source>
</evidence>
<comment type="subcellular location">
    <subcellularLocation>
        <location evidence="1">Membrane</location>
        <topology evidence="1">Multi-pass membrane protein</topology>
    </subcellularLocation>
</comment>
<feature type="transmembrane region" description="Helical" evidence="7">
    <location>
        <begin position="526"/>
        <end position="555"/>
    </location>
</feature>
<evidence type="ECO:0000313" key="9">
    <source>
        <dbReference type="Proteomes" id="UP000001542"/>
    </source>
</evidence>
<gene>
    <name evidence="8" type="ORF">TVAG_066430</name>
</gene>
<sequence>MNFLFFFISNVNGKKLSVNDTIPVVGSKTFPLLNPLESYNFDYIPFCLAPETHSSNKIKAIMELNRKHTPISIKYLNTVKNEPLCSITVTKEIYDRFTELINRQFTYKLYVGKLPVWALIGHKNSRNSTMVYTNFVFQLSYRDKHAVEISLSTTTSVEIQVGSTLQFSYSVDWYSTNKKYRQRFEKYCDYDFFLSPVRYYGLGNTFLLATLSAISVCYVLTMFVSNDFRRIEREADILDYETEFTGEKGWKVVHNDVFRPPSMRFVLSSLVGAGAQVGTMVVCFVAANLFLRLHYKRNSTMNVAFAVYAISALSCGYFSGAMYKKWQGKRWIMQLISASAVIPCFYLIYKLTVFIFAISSGIGQSIHTTPLFVGFILWILFAIPLTIFGGIFGRHYFVLGEFNARLGIIKRQIPPTPFYLQTPCLALAIGSIGWASVCYEVYYIMLSIWKYKLYFSWFFISLTVPLTGISVACSTVIAIYFRLSAENYEWQWPSFMAPAATGFFVFLECLYCAATKITKEGFVQSIFLVSSSIVMSTIVATVCGFVGFASSALFVRHIFRALKLD</sequence>
<feature type="transmembrane region" description="Helical" evidence="7">
    <location>
        <begin position="303"/>
        <end position="323"/>
    </location>
</feature>
<dbReference type="GO" id="GO:0072657">
    <property type="term" value="P:protein localization to membrane"/>
    <property type="evidence" value="ECO:0000318"/>
    <property type="project" value="GO_Central"/>
</dbReference>
<dbReference type="VEuPathDB" id="TrichDB:TVAG_066430"/>
<feature type="transmembrane region" description="Helical" evidence="7">
    <location>
        <begin position="265"/>
        <end position="291"/>
    </location>
</feature>
<dbReference type="OrthoDB" id="1666796at2759"/>
<dbReference type="OMA" id="AIENLYW"/>
<keyword evidence="9" id="KW-1185">Reference proteome</keyword>
<feature type="transmembrane region" description="Helical" evidence="7">
    <location>
        <begin position="418"/>
        <end position="437"/>
    </location>
</feature>
<evidence type="ECO:0000256" key="2">
    <source>
        <dbReference type="ARBA" id="ARBA00005227"/>
    </source>
</evidence>
<evidence type="ECO:0000313" key="8">
    <source>
        <dbReference type="EMBL" id="EAX96346.1"/>
    </source>
</evidence>
<feature type="transmembrane region" description="Helical" evidence="7">
    <location>
        <begin position="495"/>
        <end position="514"/>
    </location>
</feature>
<evidence type="ECO:0000256" key="3">
    <source>
        <dbReference type="ARBA" id="ARBA00022692"/>
    </source>
</evidence>
<feature type="transmembrane region" description="Helical" evidence="7">
    <location>
        <begin position="335"/>
        <end position="359"/>
    </location>
</feature>
<dbReference type="PANTHER" id="PTHR10766">
    <property type="entry name" value="TRANSMEMBRANE 9 SUPERFAMILY PROTEIN"/>
    <property type="match status" value="1"/>
</dbReference>
<dbReference type="RefSeq" id="XP_001309276.1">
    <property type="nucleotide sequence ID" value="XM_001309275.1"/>
</dbReference>
<dbReference type="PANTHER" id="PTHR10766:SF41">
    <property type="entry name" value="TRANSMEMBRANE 9 SUPERFAMILY MEMBER 3"/>
    <property type="match status" value="1"/>
</dbReference>
<organism evidence="8 9">
    <name type="scientific">Trichomonas vaginalis (strain ATCC PRA-98 / G3)</name>
    <dbReference type="NCBI Taxonomy" id="412133"/>
    <lineage>
        <taxon>Eukaryota</taxon>
        <taxon>Metamonada</taxon>
        <taxon>Parabasalia</taxon>
        <taxon>Trichomonadida</taxon>
        <taxon>Trichomonadidae</taxon>
        <taxon>Trichomonas</taxon>
    </lineage>
</organism>
<comment type="similarity">
    <text evidence="2 7">Belongs to the nonaspanin (TM9SF) (TC 9.A.2) family.</text>
</comment>
<keyword evidence="4" id="KW-0732">Signal</keyword>
<dbReference type="EMBL" id="DS113763">
    <property type="protein sequence ID" value="EAX96346.1"/>
    <property type="molecule type" value="Genomic_DNA"/>
</dbReference>
<dbReference type="GO" id="GO:0016020">
    <property type="term" value="C:membrane"/>
    <property type="evidence" value="ECO:0000318"/>
    <property type="project" value="GO_Central"/>
</dbReference>
<evidence type="ECO:0000256" key="5">
    <source>
        <dbReference type="ARBA" id="ARBA00022989"/>
    </source>
</evidence>
<dbReference type="KEGG" id="tva:4754116"/>
<name>A2FFH6_TRIV3</name>
<evidence type="ECO:0000256" key="4">
    <source>
        <dbReference type="ARBA" id="ARBA00022729"/>
    </source>
</evidence>
<evidence type="ECO:0000256" key="6">
    <source>
        <dbReference type="ARBA" id="ARBA00023136"/>
    </source>
</evidence>
<dbReference type="eggNOG" id="KOG1277">
    <property type="taxonomic scope" value="Eukaryota"/>
</dbReference>
<reference evidence="8" key="1">
    <citation type="submission" date="2006-10" db="EMBL/GenBank/DDBJ databases">
        <authorList>
            <person name="Amadeo P."/>
            <person name="Zhao Q."/>
            <person name="Wortman J."/>
            <person name="Fraser-Liggett C."/>
            <person name="Carlton J."/>
        </authorList>
    </citation>
    <scope>NUCLEOTIDE SEQUENCE</scope>
    <source>
        <strain evidence="8">G3</strain>
    </source>
</reference>
<feature type="transmembrane region" description="Helical" evidence="7">
    <location>
        <begin position="457"/>
        <end position="483"/>
    </location>
</feature>
<dbReference type="InParanoid" id="A2FFH6"/>
<accession>A2FFH6</accession>
<dbReference type="VEuPathDB" id="TrichDB:TVAGG3_0545270"/>
<protein>
    <recommendedName>
        <fullName evidence="7">Transmembrane 9 superfamily member</fullName>
    </recommendedName>
</protein>
<proteinExistence type="inferred from homology"/>
<reference evidence="8" key="2">
    <citation type="journal article" date="2007" name="Science">
        <title>Draft genome sequence of the sexually transmitted pathogen Trichomonas vaginalis.</title>
        <authorList>
            <person name="Carlton J.M."/>
            <person name="Hirt R.P."/>
            <person name="Silva J.C."/>
            <person name="Delcher A.L."/>
            <person name="Schatz M."/>
            <person name="Zhao Q."/>
            <person name="Wortman J.R."/>
            <person name="Bidwell S.L."/>
            <person name="Alsmark U.C.M."/>
            <person name="Besteiro S."/>
            <person name="Sicheritz-Ponten T."/>
            <person name="Noel C.J."/>
            <person name="Dacks J.B."/>
            <person name="Foster P.G."/>
            <person name="Simillion C."/>
            <person name="Van de Peer Y."/>
            <person name="Miranda-Saavedra D."/>
            <person name="Barton G.J."/>
            <person name="Westrop G.D."/>
            <person name="Mueller S."/>
            <person name="Dessi D."/>
            <person name="Fiori P.L."/>
            <person name="Ren Q."/>
            <person name="Paulsen I."/>
            <person name="Zhang H."/>
            <person name="Bastida-Corcuera F.D."/>
            <person name="Simoes-Barbosa A."/>
            <person name="Brown M.T."/>
            <person name="Hayes R.D."/>
            <person name="Mukherjee M."/>
            <person name="Okumura C.Y."/>
            <person name="Schneider R."/>
            <person name="Smith A.J."/>
            <person name="Vanacova S."/>
            <person name="Villalvazo M."/>
            <person name="Haas B.J."/>
            <person name="Pertea M."/>
            <person name="Feldblyum T.V."/>
            <person name="Utterback T.R."/>
            <person name="Shu C.L."/>
            <person name="Osoegawa K."/>
            <person name="de Jong P.J."/>
            <person name="Hrdy I."/>
            <person name="Horvathova L."/>
            <person name="Zubacova Z."/>
            <person name="Dolezal P."/>
            <person name="Malik S.B."/>
            <person name="Logsdon J.M. Jr."/>
            <person name="Henze K."/>
            <person name="Gupta A."/>
            <person name="Wang C.C."/>
            <person name="Dunne R.L."/>
            <person name="Upcroft J.A."/>
            <person name="Upcroft P."/>
            <person name="White O."/>
            <person name="Salzberg S.L."/>
            <person name="Tang P."/>
            <person name="Chiu C.-H."/>
            <person name="Lee Y.-S."/>
            <person name="Embley T.M."/>
            <person name="Coombs G.H."/>
            <person name="Mottram J.C."/>
            <person name="Tachezy J."/>
            <person name="Fraser-Liggett C.M."/>
            <person name="Johnson P.J."/>
        </authorList>
    </citation>
    <scope>NUCLEOTIDE SEQUENCE [LARGE SCALE GENOMIC DNA]</scope>
    <source>
        <strain evidence="8">G3</strain>
    </source>
</reference>
<feature type="transmembrane region" description="Helical" evidence="7">
    <location>
        <begin position="371"/>
        <end position="397"/>
    </location>
</feature>
<keyword evidence="6 7" id="KW-0472">Membrane</keyword>
<dbReference type="AlphaFoldDB" id="A2FFH6"/>
<dbReference type="Proteomes" id="UP000001542">
    <property type="component" value="Unassembled WGS sequence"/>
</dbReference>